<feature type="transmembrane region" description="Helical" evidence="1">
    <location>
        <begin position="35"/>
        <end position="53"/>
    </location>
</feature>
<dbReference type="EC" id="2.3.1.-" evidence="3"/>
<protein>
    <submittedName>
        <fullName evidence="3">Acyltransferase</fullName>
        <ecNumber evidence="3">2.3.1.-</ecNumber>
    </submittedName>
</protein>
<dbReference type="EMBL" id="JAUJEA010000001">
    <property type="protein sequence ID" value="MDN5200189.1"/>
    <property type="molecule type" value="Genomic_DNA"/>
</dbReference>
<keyword evidence="1" id="KW-1133">Transmembrane helix</keyword>
<evidence type="ECO:0000313" key="4">
    <source>
        <dbReference type="Proteomes" id="UP001172082"/>
    </source>
</evidence>
<feature type="transmembrane region" description="Helical" evidence="1">
    <location>
        <begin position="111"/>
        <end position="131"/>
    </location>
</feature>
<gene>
    <name evidence="3" type="ORF">QQ008_02425</name>
</gene>
<feature type="transmembrane region" description="Helical" evidence="1">
    <location>
        <begin position="301"/>
        <end position="328"/>
    </location>
</feature>
<keyword evidence="3" id="KW-0808">Transferase</keyword>
<dbReference type="RefSeq" id="WP_346750215.1">
    <property type="nucleotide sequence ID" value="NZ_JAUJEA010000001.1"/>
</dbReference>
<keyword evidence="1" id="KW-0472">Membrane</keyword>
<organism evidence="3 4">
    <name type="scientific">Splendidivirga corallicola</name>
    <dbReference type="NCBI Taxonomy" id="3051826"/>
    <lineage>
        <taxon>Bacteria</taxon>
        <taxon>Pseudomonadati</taxon>
        <taxon>Bacteroidota</taxon>
        <taxon>Cytophagia</taxon>
        <taxon>Cytophagales</taxon>
        <taxon>Splendidivirgaceae</taxon>
        <taxon>Splendidivirga</taxon>
    </lineage>
</organism>
<keyword evidence="3" id="KW-0012">Acyltransferase</keyword>
<feature type="transmembrane region" description="Helical" evidence="1">
    <location>
        <begin position="262"/>
        <end position="281"/>
    </location>
</feature>
<feature type="transmembrane region" description="Helical" evidence="1">
    <location>
        <begin position="232"/>
        <end position="250"/>
    </location>
</feature>
<evidence type="ECO:0000259" key="2">
    <source>
        <dbReference type="Pfam" id="PF01757"/>
    </source>
</evidence>
<evidence type="ECO:0000313" key="3">
    <source>
        <dbReference type="EMBL" id="MDN5200189.1"/>
    </source>
</evidence>
<dbReference type="InterPro" id="IPR052734">
    <property type="entry name" value="Nod_factor_acetyltransferase"/>
</dbReference>
<keyword evidence="4" id="KW-1185">Reference proteome</keyword>
<name>A0ABT8KIW8_9BACT</name>
<feature type="transmembrane region" description="Helical" evidence="1">
    <location>
        <begin position="140"/>
        <end position="158"/>
    </location>
</feature>
<dbReference type="PANTHER" id="PTHR37312:SF1">
    <property type="entry name" value="MEMBRANE-BOUND ACYLTRANSFERASE YKRP-RELATED"/>
    <property type="match status" value="1"/>
</dbReference>
<proteinExistence type="predicted"/>
<dbReference type="Proteomes" id="UP001172082">
    <property type="component" value="Unassembled WGS sequence"/>
</dbReference>
<comment type="caution">
    <text evidence="3">The sequence shown here is derived from an EMBL/GenBank/DDBJ whole genome shotgun (WGS) entry which is preliminary data.</text>
</comment>
<dbReference type="Pfam" id="PF01757">
    <property type="entry name" value="Acyl_transf_3"/>
    <property type="match status" value="1"/>
</dbReference>
<dbReference type="GO" id="GO:0016746">
    <property type="term" value="F:acyltransferase activity"/>
    <property type="evidence" value="ECO:0007669"/>
    <property type="project" value="UniProtKB-KW"/>
</dbReference>
<feature type="transmembrane region" description="Helical" evidence="1">
    <location>
        <begin position="206"/>
        <end position="226"/>
    </location>
</feature>
<keyword evidence="1" id="KW-0812">Transmembrane</keyword>
<sequence>MSISKSYFPGIDVIKGCLILQVVLTHSLGGNNFSFLMYSYHMPLFLSISGFLIKQDRLRKLSFGDLVRKYLYRLIIPWIIAFLFYNTIVYFDDIINFRFDIIAVLKAIVYPYYHLWFIPALLFMIFCLWVIERNGIKPKYVLAFALCITLSWFGYFSWEDQRLMESNWLYVWIGDKRNFIYFFFFFLSYYLKNYGQHLLRRINKKLLWFLIPAFTFLLVLSTYMGSMAIRPYYYTLCYMLFNLSIIYFSLSYLINIKFKSSIFQFSNNYSMVIYLYHYIILEEIIRSMDPYFGESLLRSGLIFLVTCLILLPLIKLLSGIRFIDLYVFGNTKRMAEKKDKAHETFGLMEPARSNE</sequence>
<reference evidence="3" key="1">
    <citation type="submission" date="2023-06" db="EMBL/GenBank/DDBJ databases">
        <title>Genomic of Parafulvivirga corallium.</title>
        <authorList>
            <person name="Wang G."/>
        </authorList>
    </citation>
    <scope>NUCLEOTIDE SEQUENCE</scope>
    <source>
        <strain evidence="3">BMA10</strain>
    </source>
</reference>
<dbReference type="PANTHER" id="PTHR37312">
    <property type="entry name" value="MEMBRANE-BOUND ACYLTRANSFERASE YKRP-RELATED"/>
    <property type="match status" value="1"/>
</dbReference>
<accession>A0ABT8KIW8</accession>
<dbReference type="InterPro" id="IPR002656">
    <property type="entry name" value="Acyl_transf_3_dom"/>
</dbReference>
<feature type="domain" description="Acyltransferase 3" evidence="2">
    <location>
        <begin position="9"/>
        <end position="309"/>
    </location>
</feature>
<evidence type="ECO:0000256" key="1">
    <source>
        <dbReference type="SAM" id="Phobius"/>
    </source>
</evidence>
<feature type="transmembrane region" description="Helical" evidence="1">
    <location>
        <begin position="178"/>
        <end position="194"/>
    </location>
</feature>
<feature type="transmembrane region" description="Helical" evidence="1">
    <location>
        <begin position="74"/>
        <end position="91"/>
    </location>
</feature>